<accession>A0A2T4BR42</accession>
<name>A0A2T4BR42_TRILO</name>
<evidence type="ECO:0000313" key="1">
    <source>
        <dbReference type="EMBL" id="PTB71778.1"/>
    </source>
</evidence>
<dbReference type="AlphaFoldDB" id="A0A2T4BR42"/>
<evidence type="ECO:0000313" key="2">
    <source>
        <dbReference type="Proteomes" id="UP000240760"/>
    </source>
</evidence>
<dbReference type="STRING" id="983965.A0A2T4BR42"/>
<sequence length="134" mass="14471">MESRDRSYIPRPAMCDMALESSNVLTSGVSGDAELIELYDVEIRNSIPRSKEKKLSSRSSKSKGATITAKWACYSPAGWRCNASGSLRVIFGDAAGDHETLPRRVAPLASLSSVETERSCTSLTETGVIQIGPF</sequence>
<reference evidence="1 2" key="1">
    <citation type="submission" date="2016-07" db="EMBL/GenBank/DDBJ databases">
        <title>Multiple horizontal gene transfer events from other fungi enriched the ability of initially mycotrophic Trichoderma (Ascomycota) to feed on dead plant biomass.</title>
        <authorList>
            <consortium name="DOE Joint Genome Institute"/>
            <person name="Aerts A."/>
            <person name="Atanasova L."/>
            <person name="Chenthamara K."/>
            <person name="Zhang J."/>
            <person name="Grujic M."/>
            <person name="Henrissat B."/>
            <person name="Kuo A."/>
            <person name="Salamov A."/>
            <person name="Lipzen A."/>
            <person name="Labutti K."/>
            <person name="Barry K."/>
            <person name="Miao Y."/>
            <person name="Rahimi M.J."/>
            <person name="Shen Q."/>
            <person name="Grigoriev I.V."/>
            <person name="Kubicek C.P."/>
            <person name="Druzhinina I.S."/>
        </authorList>
    </citation>
    <scope>NUCLEOTIDE SEQUENCE [LARGE SCALE GENOMIC DNA]</scope>
    <source>
        <strain evidence="1 2">ATCC 18648</strain>
    </source>
</reference>
<dbReference type="Proteomes" id="UP000240760">
    <property type="component" value="Unassembled WGS sequence"/>
</dbReference>
<dbReference type="EMBL" id="KZ679146">
    <property type="protein sequence ID" value="PTB71778.1"/>
    <property type="molecule type" value="Genomic_DNA"/>
</dbReference>
<keyword evidence="2" id="KW-1185">Reference proteome</keyword>
<proteinExistence type="predicted"/>
<organism evidence="1 2">
    <name type="scientific">Trichoderma longibrachiatum ATCC 18648</name>
    <dbReference type="NCBI Taxonomy" id="983965"/>
    <lineage>
        <taxon>Eukaryota</taxon>
        <taxon>Fungi</taxon>
        <taxon>Dikarya</taxon>
        <taxon>Ascomycota</taxon>
        <taxon>Pezizomycotina</taxon>
        <taxon>Sordariomycetes</taxon>
        <taxon>Hypocreomycetidae</taxon>
        <taxon>Hypocreales</taxon>
        <taxon>Hypocreaceae</taxon>
        <taxon>Trichoderma</taxon>
    </lineage>
</organism>
<protein>
    <submittedName>
        <fullName evidence="1">Uncharacterized protein</fullName>
    </submittedName>
</protein>
<gene>
    <name evidence="1" type="ORF">M440DRAFT_1141856</name>
</gene>